<dbReference type="Pfam" id="PF05547">
    <property type="entry name" value="Peptidase_M6"/>
    <property type="match status" value="1"/>
</dbReference>
<dbReference type="PANTHER" id="PTHR41775">
    <property type="entry name" value="SECRETED PROTEIN-RELATED"/>
    <property type="match status" value="1"/>
</dbReference>
<feature type="domain" description="Peptidase M6-like" evidence="2">
    <location>
        <begin position="159"/>
        <end position="349"/>
    </location>
</feature>
<evidence type="ECO:0000313" key="3">
    <source>
        <dbReference type="EMBL" id="MBO8476598.1"/>
    </source>
</evidence>
<keyword evidence="3" id="KW-0482">Metalloprotease</keyword>
<dbReference type="GO" id="GO:0008237">
    <property type="term" value="F:metallopeptidase activity"/>
    <property type="evidence" value="ECO:0007669"/>
    <property type="project" value="UniProtKB-KW"/>
</dbReference>
<dbReference type="InterPro" id="IPR008757">
    <property type="entry name" value="Peptidase_M6-like_domain"/>
</dbReference>
<reference evidence="3" key="2">
    <citation type="journal article" date="2021" name="PeerJ">
        <title>Extensive microbial diversity within the chicken gut microbiome revealed by metagenomics and culture.</title>
        <authorList>
            <person name="Gilroy R."/>
            <person name="Ravi A."/>
            <person name="Getino M."/>
            <person name="Pursley I."/>
            <person name="Horton D.L."/>
            <person name="Alikhan N.F."/>
            <person name="Baker D."/>
            <person name="Gharbi K."/>
            <person name="Hall N."/>
            <person name="Watson M."/>
            <person name="Adriaenssens E.M."/>
            <person name="Foster-Nyarko E."/>
            <person name="Jarju S."/>
            <person name="Secka A."/>
            <person name="Antonio M."/>
            <person name="Oren A."/>
            <person name="Chaudhuri R.R."/>
            <person name="La Ragione R."/>
            <person name="Hildebrand F."/>
            <person name="Pallen M.J."/>
        </authorList>
    </citation>
    <scope>NUCLEOTIDE SEQUENCE</scope>
    <source>
        <strain evidence="3">6919</strain>
    </source>
</reference>
<keyword evidence="3" id="KW-0378">Hydrolase</keyword>
<name>A0A9D9NKM3_9BACT</name>
<dbReference type="PANTHER" id="PTHR41775:SF1">
    <property type="entry name" value="PEPTIDASE M6-LIKE DOMAIN-CONTAINING PROTEIN"/>
    <property type="match status" value="1"/>
</dbReference>
<proteinExistence type="predicted"/>
<sequence length="932" mass="102974">MKLQQRLLCVISAICLLGTLPAHSVPAYPKDVFYTQPDGKVVKYRVRGDENIHWMESSGGYLLKKAETGYLMYAEGGADALKASSVVYTGDDSAVAGIHRLIKSNRMKSSVPMRIKTLQSDGTFPLEGKRKLLMLLVNFADTKTVIEADRYSDMMNEENYNGTGSFRDFYLENSYGKLDVETTVMGWITLPKDKSMYSTEDMTSLITDALTLVDDEVDLRDYDNDGDGVLDGLSIIHQGQGAEVTGMPSDIWSHSAELLNVEFDGVRVRKYTIQPELLLPGQMATVGVFCHEFGHNLGAPDFYDVDYETGGYYRGTGVWDCMAEGIWSEYKESGDSPSHINMWQKMQFGWVVPEILTESCTVEDVPVASDEPAGYIMNTTDESDYFVLENRYPKKFDRMLPGNGLIIYHVDEDRISGTIDMNEVNATSKQGIYTVCASADGEPASTPASFGDINSAGAPFPGTSGKTEFSDATLPSSHSNDGKFAYCKLTDIESNGEFVSFNYVKEEVPAAVRDFSVSAKRGVVALSWVAPGEPGVELYRIFRDGEFLTSTQELAYIDRSLTKEVATYQVDVLYENGLYSPFASATVRVPVNRIESLSAVSEGMEVTLSWDMEMRLTRCTDMTLDNVVYEYVDCTELDYAQRFDAADLKAYIGYNISRISFFPFTSQRTTTYKIRVWRMPEGSDAAEVVSERTVSEYASGQWCERLLLDPVAIEAGYDYLIGVNLVTTDGTIRLICESENTNPGLGNLTMVDGIWSDDLLSLNPLLRADMEKGEEPVFVPGEQPEFSGDYDPATDVAAYPLGFNVYRDDELIGFTSSRTFIDCSASQGSHKYGVVCLYEGDNESAVIEKTVYHYAGVEDAAAEGIAVRASGNSIFVETDRQADTHVYNVSGQLVAERTSVAGTTEITLGEPGVYVVKVNGENVSVIEKVILY</sequence>
<feature type="signal peptide" evidence="1">
    <location>
        <begin position="1"/>
        <end position="24"/>
    </location>
</feature>
<accession>A0A9D9NKM3</accession>
<dbReference type="GO" id="GO:0006508">
    <property type="term" value="P:proteolysis"/>
    <property type="evidence" value="ECO:0007669"/>
    <property type="project" value="InterPro"/>
</dbReference>
<dbReference type="Proteomes" id="UP000823598">
    <property type="component" value="Unassembled WGS sequence"/>
</dbReference>
<feature type="chain" id="PRO_5038583153" evidence="1">
    <location>
        <begin position="25"/>
        <end position="932"/>
    </location>
</feature>
<evidence type="ECO:0000313" key="4">
    <source>
        <dbReference type="Proteomes" id="UP000823598"/>
    </source>
</evidence>
<keyword evidence="3" id="KW-0645">Protease</keyword>
<protein>
    <submittedName>
        <fullName evidence="3">M6 family metalloprotease domain-containing protein</fullName>
    </submittedName>
</protein>
<dbReference type="SUPFAM" id="SSF55486">
    <property type="entry name" value="Metalloproteases ('zincins'), catalytic domain"/>
    <property type="match status" value="1"/>
</dbReference>
<dbReference type="InterPro" id="IPR026444">
    <property type="entry name" value="Secre_tail"/>
</dbReference>
<dbReference type="NCBIfam" id="TIGR04183">
    <property type="entry name" value="Por_Secre_tail"/>
    <property type="match status" value="1"/>
</dbReference>
<dbReference type="AlphaFoldDB" id="A0A9D9NKM3"/>
<comment type="caution">
    <text evidence="3">The sequence shown here is derived from an EMBL/GenBank/DDBJ whole genome shotgun (WGS) entry which is preliminary data.</text>
</comment>
<reference evidence="3" key="1">
    <citation type="submission" date="2020-10" db="EMBL/GenBank/DDBJ databases">
        <authorList>
            <person name="Gilroy R."/>
        </authorList>
    </citation>
    <scope>NUCLEOTIDE SEQUENCE</scope>
    <source>
        <strain evidence="3">6919</strain>
    </source>
</reference>
<evidence type="ECO:0000259" key="2">
    <source>
        <dbReference type="Pfam" id="PF05547"/>
    </source>
</evidence>
<keyword evidence="1" id="KW-0732">Signal</keyword>
<dbReference type="Gene3D" id="2.60.40.10">
    <property type="entry name" value="Immunoglobulins"/>
    <property type="match status" value="1"/>
</dbReference>
<dbReference type="NCBIfam" id="TIGR03296">
    <property type="entry name" value="M6dom_TIGR03296"/>
    <property type="match status" value="1"/>
</dbReference>
<dbReference type="EMBL" id="JADIMC010000071">
    <property type="protein sequence ID" value="MBO8476598.1"/>
    <property type="molecule type" value="Genomic_DNA"/>
</dbReference>
<organism evidence="3 4">
    <name type="scientific">Candidatus Limisoma faecipullorum</name>
    <dbReference type="NCBI Taxonomy" id="2840854"/>
    <lineage>
        <taxon>Bacteria</taxon>
        <taxon>Pseudomonadati</taxon>
        <taxon>Bacteroidota</taxon>
        <taxon>Bacteroidia</taxon>
        <taxon>Bacteroidales</taxon>
        <taxon>Candidatus Limisoma</taxon>
    </lineage>
</organism>
<evidence type="ECO:0000256" key="1">
    <source>
        <dbReference type="SAM" id="SignalP"/>
    </source>
</evidence>
<gene>
    <name evidence="3" type="ORF">IAB88_06360</name>
</gene>
<dbReference type="InterPro" id="IPR013783">
    <property type="entry name" value="Ig-like_fold"/>
</dbReference>